<evidence type="ECO:0008006" key="7">
    <source>
        <dbReference type="Google" id="ProtNLM"/>
    </source>
</evidence>
<evidence type="ECO:0000256" key="2">
    <source>
        <dbReference type="SAM" id="Phobius"/>
    </source>
</evidence>
<accession>M4FB38</accession>
<feature type="transmembrane region" description="Helical" evidence="2">
    <location>
        <begin position="120"/>
        <end position="140"/>
    </location>
</feature>
<proteinExistence type="predicted"/>
<dbReference type="eggNOG" id="KOG1075">
    <property type="taxonomic scope" value="Eukaryota"/>
</dbReference>
<name>M4FB38_BRACM</name>
<feature type="region of interest" description="Disordered" evidence="1">
    <location>
        <begin position="657"/>
        <end position="696"/>
    </location>
</feature>
<evidence type="ECO:0000313" key="5">
    <source>
        <dbReference type="EnsemblPlants" id="Bra038304.1-P"/>
    </source>
</evidence>
<sequence>MYLGTRFRSDQRCLGMDLKGIYMETIRKIGVIGEYDLISIILKMKSNVFKGNIGIGSVGICWLMETIFWIFCFIEKVRYEIQWCFVVEFQKGNHGFDIMKEYLPNIRLAKWISYKRRKGLFLYCIGFSCLKPSHEIYFFFGIMAQSQLLSKGEMKNGDNTRKRLKITVPHFDNSELIKKFSKTLIGRCMNPPEQDMKALITNLPKIWGLENRVTGTDLGLGKFQFAFETEEELEGVLRLQPYHFDYWMLSLARWQPKKSPQFPSEITFWVRVLGVPAEFRTAPTYESVGDAIGRTVMVDVEYARVQVVVDAFKELCFETTIDFKGGEFYASEEALVSLRYEKLFGFCEFCSSLCHKTEKCPLDPKNTKTSPEKTREMKDGNGGWHEVGQHDDRARSYKGVVINGSSNQPNRERESRAYHGKGKGKVADDHKWVKTAERGYKGTSSYHGNSRGDAGGSHKRSLRREKMAVVPQEVHRRASPRHVEEQNGKEVVMEGTREEGEIKSTEEETLASASKEFQVALAETQANGLEMISDPVDREEGLLQIQSLVVKDRTSDRVSEGDEEDEMEMDEFQAALLEHGLDEQTIDALPAVSEEELKEMMAGYEEDDQLQEAGEQTNGAEEKNKDTMEQAQKQGTRKRLFKSSVIVAGSTKMRNAVALVSPRKRAAARMGTRKGDTNKQLESKGSSNLSSGNLKI</sequence>
<reference evidence="5" key="3">
    <citation type="submission" date="2023-03" db="UniProtKB">
        <authorList>
            <consortium name="EnsemblPlants"/>
        </authorList>
    </citation>
    <scope>IDENTIFICATION</scope>
    <source>
        <strain evidence="5">cv. Chiifu-401-42</strain>
    </source>
</reference>
<dbReference type="Pfam" id="PF14392">
    <property type="entry name" value="zf-CCHC_4"/>
    <property type="match status" value="1"/>
</dbReference>
<dbReference type="OMA" id="ETIFWIF"/>
<evidence type="ECO:0000256" key="1">
    <source>
        <dbReference type="SAM" id="MobiDB-lite"/>
    </source>
</evidence>
<feature type="compositionally biased region" description="Low complexity" evidence="1">
    <location>
        <begin position="683"/>
        <end position="696"/>
    </location>
</feature>
<dbReference type="InParanoid" id="M4FB38"/>
<keyword evidence="2" id="KW-1133">Transmembrane helix</keyword>
<evidence type="ECO:0000259" key="3">
    <source>
        <dbReference type="Pfam" id="PF14111"/>
    </source>
</evidence>
<protein>
    <recommendedName>
        <fullName evidence="7">DUF4283 domain-containing protein</fullName>
    </recommendedName>
</protein>
<keyword evidence="2" id="KW-0472">Membrane</keyword>
<reference evidence="5 6" key="1">
    <citation type="journal article" date="2011" name="Nat. Genet.">
        <title>The genome of the mesopolyploid crop species Brassica rapa.</title>
        <authorList>
            <consortium name="Brassica rapa Genome Sequencing Project Consortium"/>
            <person name="Wang X."/>
            <person name="Wang H."/>
            <person name="Wang J."/>
            <person name="Sun R."/>
            <person name="Wu J."/>
            <person name="Liu S."/>
            <person name="Bai Y."/>
            <person name="Mun J.H."/>
            <person name="Bancroft I."/>
            <person name="Cheng F."/>
            <person name="Huang S."/>
            <person name="Li X."/>
            <person name="Hua W."/>
            <person name="Wang J."/>
            <person name="Wang X."/>
            <person name="Freeling M."/>
            <person name="Pires J.C."/>
            <person name="Paterson A.H."/>
            <person name="Chalhoub B."/>
            <person name="Wang B."/>
            <person name="Hayward A."/>
            <person name="Sharpe A.G."/>
            <person name="Park B.S."/>
            <person name="Weisshaar B."/>
            <person name="Liu B."/>
            <person name="Li B."/>
            <person name="Liu B."/>
            <person name="Tong C."/>
            <person name="Song C."/>
            <person name="Duran C."/>
            <person name="Peng C."/>
            <person name="Geng C."/>
            <person name="Koh C."/>
            <person name="Lin C."/>
            <person name="Edwards D."/>
            <person name="Mu D."/>
            <person name="Shen D."/>
            <person name="Soumpourou E."/>
            <person name="Li F."/>
            <person name="Fraser F."/>
            <person name="Conant G."/>
            <person name="Lassalle G."/>
            <person name="King G.J."/>
            <person name="Bonnema G."/>
            <person name="Tang H."/>
            <person name="Wang H."/>
            <person name="Belcram H."/>
            <person name="Zhou H."/>
            <person name="Hirakawa H."/>
            <person name="Abe H."/>
            <person name="Guo H."/>
            <person name="Wang H."/>
            <person name="Jin H."/>
            <person name="Parkin I.A."/>
            <person name="Batley J."/>
            <person name="Kim J.S."/>
            <person name="Just J."/>
            <person name="Li J."/>
            <person name="Xu J."/>
            <person name="Deng J."/>
            <person name="Kim J.A."/>
            <person name="Li J."/>
            <person name="Yu J."/>
            <person name="Meng J."/>
            <person name="Wang J."/>
            <person name="Min J."/>
            <person name="Poulain J."/>
            <person name="Wang J."/>
            <person name="Hatakeyama K."/>
            <person name="Wu K."/>
            <person name="Wang L."/>
            <person name="Fang L."/>
            <person name="Trick M."/>
            <person name="Links M.G."/>
            <person name="Zhao M."/>
            <person name="Jin M."/>
            <person name="Ramchiary N."/>
            <person name="Drou N."/>
            <person name="Berkman P.J."/>
            <person name="Cai Q."/>
            <person name="Huang Q."/>
            <person name="Li R."/>
            <person name="Tabata S."/>
            <person name="Cheng S."/>
            <person name="Zhang S."/>
            <person name="Zhang S."/>
            <person name="Huang S."/>
            <person name="Sato S."/>
            <person name="Sun S."/>
            <person name="Kwon S.J."/>
            <person name="Choi S.R."/>
            <person name="Lee T.H."/>
            <person name="Fan W."/>
            <person name="Zhao X."/>
            <person name="Tan X."/>
            <person name="Xu X."/>
            <person name="Wang Y."/>
            <person name="Qiu Y."/>
            <person name="Yin Y."/>
            <person name="Li Y."/>
            <person name="Du Y."/>
            <person name="Liao Y."/>
            <person name="Lim Y."/>
            <person name="Narusaka Y."/>
            <person name="Wang Y."/>
            <person name="Wang Z."/>
            <person name="Li Z."/>
            <person name="Wang Z."/>
            <person name="Xiong Z."/>
            <person name="Zhang Z."/>
        </authorList>
    </citation>
    <scope>NUCLEOTIDE SEQUENCE [LARGE SCALE GENOMIC DNA]</scope>
    <source>
        <strain evidence="5 6">cv. Chiifu-401-42</strain>
    </source>
</reference>
<feature type="compositionally biased region" description="Basic and acidic residues" evidence="1">
    <location>
        <begin position="673"/>
        <end position="682"/>
    </location>
</feature>
<reference evidence="5 6" key="2">
    <citation type="journal article" date="2018" name="Hortic Res">
        <title>Improved Brassica rapa reference genome by single-molecule sequencing and chromosome conformation capture technologies.</title>
        <authorList>
            <person name="Zhang L."/>
            <person name="Cai X."/>
            <person name="Wu J."/>
            <person name="Liu M."/>
            <person name="Grob S."/>
            <person name="Cheng F."/>
            <person name="Liang J."/>
            <person name="Cai C."/>
            <person name="Liu Z."/>
            <person name="Liu B."/>
            <person name="Wang F."/>
            <person name="Li S."/>
            <person name="Liu F."/>
            <person name="Li X."/>
            <person name="Cheng L."/>
            <person name="Yang W."/>
            <person name="Li M.H."/>
            <person name="Grossniklaus U."/>
            <person name="Zheng H."/>
            <person name="Wang X."/>
        </authorList>
    </citation>
    <scope>NUCLEOTIDE SEQUENCE [LARGE SCALE GENOMIC DNA]</scope>
    <source>
        <strain evidence="5 6">cv. Chiifu-401-42</strain>
    </source>
</reference>
<organism evidence="5 6">
    <name type="scientific">Brassica campestris</name>
    <name type="common">Field mustard</name>
    <dbReference type="NCBI Taxonomy" id="3711"/>
    <lineage>
        <taxon>Eukaryota</taxon>
        <taxon>Viridiplantae</taxon>
        <taxon>Streptophyta</taxon>
        <taxon>Embryophyta</taxon>
        <taxon>Tracheophyta</taxon>
        <taxon>Spermatophyta</taxon>
        <taxon>Magnoliopsida</taxon>
        <taxon>eudicotyledons</taxon>
        <taxon>Gunneridae</taxon>
        <taxon>Pentapetalae</taxon>
        <taxon>rosids</taxon>
        <taxon>malvids</taxon>
        <taxon>Brassicales</taxon>
        <taxon>Brassicaceae</taxon>
        <taxon>Brassiceae</taxon>
        <taxon>Brassica</taxon>
    </lineage>
</organism>
<keyword evidence="2" id="KW-0812">Transmembrane</keyword>
<feature type="region of interest" description="Disordered" evidence="1">
    <location>
        <begin position="401"/>
        <end position="493"/>
    </location>
</feature>
<evidence type="ECO:0000259" key="4">
    <source>
        <dbReference type="Pfam" id="PF14392"/>
    </source>
</evidence>
<dbReference type="PANTHER" id="PTHR31286:SF113">
    <property type="entry name" value="DUF4283 DOMAIN-CONTAINING PROTEIN"/>
    <property type="match status" value="1"/>
</dbReference>
<dbReference type="EnsemblPlants" id="Bra038304.1">
    <property type="protein sequence ID" value="Bra038304.1-P"/>
    <property type="gene ID" value="Bra038304"/>
</dbReference>
<feature type="compositionally biased region" description="Basic and acidic residues" evidence="1">
    <location>
        <begin position="425"/>
        <end position="440"/>
    </location>
</feature>
<evidence type="ECO:0000313" key="6">
    <source>
        <dbReference type="Proteomes" id="UP000011750"/>
    </source>
</evidence>
<feature type="domain" description="DUF4283" evidence="3">
    <location>
        <begin position="178"/>
        <end position="260"/>
    </location>
</feature>
<dbReference type="Pfam" id="PF14111">
    <property type="entry name" value="DUF4283"/>
    <property type="match status" value="1"/>
</dbReference>
<dbReference type="InterPro" id="IPR025558">
    <property type="entry name" value="DUF4283"/>
</dbReference>
<feature type="region of interest" description="Disordered" evidence="1">
    <location>
        <begin position="363"/>
        <end position="389"/>
    </location>
</feature>
<dbReference type="InterPro" id="IPR025836">
    <property type="entry name" value="Zn_knuckle_CX2CX4HX4C"/>
</dbReference>
<dbReference type="FunCoup" id="M4FB38">
    <property type="interactions" value="3"/>
</dbReference>
<feature type="compositionally biased region" description="Basic and acidic residues" evidence="1">
    <location>
        <begin position="473"/>
        <end position="493"/>
    </location>
</feature>
<dbReference type="PANTHER" id="PTHR31286">
    <property type="entry name" value="GLYCINE-RICH CELL WALL STRUCTURAL PROTEIN 1.8-LIKE"/>
    <property type="match status" value="1"/>
</dbReference>
<feature type="compositionally biased region" description="Basic and acidic residues" evidence="1">
    <location>
        <begin position="363"/>
        <end position="379"/>
    </location>
</feature>
<dbReference type="Proteomes" id="UP000011750">
    <property type="component" value="Chromosome A06"/>
</dbReference>
<dbReference type="InterPro" id="IPR040256">
    <property type="entry name" value="At4g02000-like"/>
</dbReference>
<keyword evidence="6" id="KW-1185">Reference proteome</keyword>
<dbReference type="Gramene" id="Bra038304.1">
    <property type="protein sequence ID" value="Bra038304.1-P"/>
    <property type="gene ID" value="Bra038304"/>
</dbReference>
<dbReference type="AlphaFoldDB" id="M4FB38"/>
<feature type="domain" description="Zinc knuckle CX2CX4HX4C" evidence="4">
    <location>
        <begin position="310"/>
        <end position="361"/>
    </location>
</feature>
<dbReference type="HOGENOM" id="CLU_023209_1_0_1"/>
<feature type="region of interest" description="Disordered" evidence="1">
    <location>
        <begin position="608"/>
        <end position="640"/>
    </location>
</feature>
<feature type="transmembrane region" description="Helical" evidence="2">
    <location>
        <begin position="53"/>
        <end position="74"/>
    </location>
</feature>